<protein>
    <submittedName>
        <fullName evidence="1">Uncharacterized protein</fullName>
    </submittedName>
</protein>
<gene>
    <name evidence="1" type="ORF">PVL29_020921</name>
</gene>
<name>A0AA38YY53_VITRO</name>
<reference evidence="1 2" key="1">
    <citation type="journal article" date="2023" name="BMC Biotechnol.">
        <title>Vitis rotundifolia cv Carlos genome sequencing.</title>
        <authorList>
            <person name="Huff M."/>
            <person name="Hulse-Kemp A."/>
            <person name="Scheffler B."/>
            <person name="Youngblood R."/>
            <person name="Simpson S."/>
            <person name="Babiker E."/>
            <person name="Staton M."/>
        </authorList>
    </citation>
    <scope>NUCLEOTIDE SEQUENCE [LARGE SCALE GENOMIC DNA]</scope>
    <source>
        <tissue evidence="1">Leaf</tissue>
    </source>
</reference>
<dbReference type="EMBL" id="JARBHA010000016">
    <property type="protein sequence ID" value="KAJ9678871.1"/>
    <property type="molecule type" value="Genomic_DNA"/>
</dbReference>
<organism evidence="1 2">
    <name type="scientific">Vitis rotundifolia</name>
    <name type="common">Muscadine grape</name>
    <dbReference type="NCBI Taxonomy" id="103349"/>
    <lineage>
        <taxon>Eukaryota</taxon>
        <taxon>Viridiplantae</taxon>
        <taxon>Streptophyta</taxon>
        <taxon>Embryophyta</taxon>
        <taxon>Tracheophyta</taxon>
        <taxon>Spermatophyta</taxon>
        <taxon>Magnoliopsida</taxon>
        <taxon>eudicotyledons</taxon>
        <taxon>Gunneridae</taxon>
        <taxon>Pentapetalae</taxon>
        <taxon>rosids</taxon>
        <taxon>Vitales</taxon>
        <taxon>Vitaceae</taxon>
        <taxon>Viteae</taxon>
        <taxon>Vitis</taxon>
    </lineage>
</organism>
<accession>A0AA38YY53</accession>
<comment type="caution">
    <text evidence="1">The sequence shown here is derived from an EMBL/GenBank/DDBJ whole genome shotgun (WGS) entry which is preliminary data.</text>
</comment>
<dbReference type="Proteomes" id="UP001168098">
    <property type="component" value="Unassembled WGS sequence"/>
</dbReference>
<keyword evidence="2" id="KW-1185">Reference proteome</keyword>
<evidence type="ECO:0000313" key="1">
    <source>
        <dbReference type="EMBL" id="KAJ9678871.1"/>
    </source>
</evidence>
<sequence length="101" mass="12173">MSFIPYPLGIYNLDYDRVKELNNRLHAQRKEFRETCDKLHNLRTTVKNLTTDIKNLTFLKYLNEYEIAIQEAFDELFARETLIKREIIKYYIDNLYASSSN</sequence>
<proteinExistence type="predicted"/>
<evidence type="ECO:0000313" key="2">
    <source>
        <dbReference type="Proteomes" id="UP001168098"/>
    </source>
</evidence>
<dbReference type="AlphaFoldDB" id="A0AA38YY53"/>